<comment type="caution">
    <text evidence="2">The sequence shown here is derived from an EMBL/GenBank/DDBJ whole genome shotgun (WGS) entry which is preliminary data.</text>
</comment>
<sequence>MNNTSQSSSYIFPLSFPGLGILNRSDESISSVYSSSFLQQYQNDIEQTSNVNSSHQEKHKDIVQSPTPYQAKRNKNAQHTKAQLAEDKKIQKESKIRPKNPAFSKADYEQLCSYVQETANYDDEDF</sequence>
<organism evidence="2 3">
    <name type="scientific">Austropuccinia psidii MF-1</name>
    <dbReference type="NCBI Taxonomy" id="1389203"/>
    <lineage>
        <taxon>Eukaryota</taxon>
        <taxon>Fungi</taxon>
        <taxon>Dikarya</taxon>
        <taxon>Basidiomycota</taxon>
        <taxon>Pucciniomycotina</taxon>
        <taxon>Pucciniomycetes</taxon>
        <taxon>Pucciniales</taxon>
        <taxon>Sphaerophragmiaceae</taxon>
        <taxon>Austropuccinia</taxon>
    </lineage>
</organism>
<feature type="compositionally biased region" description="Basic and acidic residues" evidence="1">
    <location>
        <begin position="84"/>
        <end position="96"/>
    </location>
</feature>
<accession>A0A9Q3I7V0</accession>
<dbReference type="AlphaFoldDB" id="A0A9Q3I7V0"/>
<keyword evidence="3" id="KW-1185">Reference proteome</keyword>
<feature type="region of interest" description="Disordered" evidence="1">
    <location>
        <begin position="46"/>
        <end position="102"/>
    </location>
</feature>
<evidence type="ECO:0000256" key="1">
    <source>
        <dbReference type="SAM" id="MobiDB-lite"/>
    </source>
</evidence>
<dbReference type="EMBL" id="AVOT02034799">
    <property type="protein sequence ID" value="MBW0529014.1"/>
    <property type="molecule type" value="Genomic_DNA"/>
</dbReference>
<proteinExistence type="predicted"/>
<name>A0A9Q3I7V0_9BASI</name>
<evidence type="ECO:0000313" key="3">
    <source>
        <dbReference type="Proteomes" id="UP000765509"/>
    </source>
</evidence>
<dbReference type="Proteomes" id="UP000765509">
    <property type="component" value="Unassembled WGS sequence"/>
</dbReference>
<gene>
    <name evidence="2" type="ORF">O181_068729</name>
</gene>
<reference evidence="2" key="1">
    <citation type="submission" date="2021-03" db="EMBL/GenBank/DDBJ databases">
        <title>Draft genome sequence of rust myrtle Austropuccinia psidii MF-1, a brazilian biotype.</title>
        <authorList>
            <person name="Quecine M.C."/>
            <person name="Pachon D.M.R."/>
            <person name="Bonatelli M.L."/>
            <person name="Correr F.H."/>
            <person name="Franceschini L.M."/>
            <person name="Leite T.F."/>
            <person name="Margarido G.R.A."/>
            <person name="Almeida C.A."/>
            <person name="Ferrarezi J.A."/>
            <person name="Labate C.A."/>
        </authorList>
    </citation>
    <scope>NUCLEOTIDE SEQUENCE</scope>
    <source>
        <strain evidence="2">MF-1</strain>
    </source>
</reference>
<protein>
    <submittedName>
        <fullName evidence="2">Uncharacterized protein</fullName>
    </submittedName>
</protein>
<evidence type="ECO:0000313" key="2">
    <source>
        <dbReference type="EMBL" id="MBW0529014.1"/>
    </source>
</evidence>